<dbReference type="RefSeq" id="WP_169489920.1">
    <property type="nucleotide sequence ID" value="NZ_JABBGJ010000049.1"/>
</dbReference>
<proteinExistence type="predicted"/>
<dbReference type="EMBL" id="JABBGJ010000049">
    <property type="protein sequence ID" value="NMM03168.1"/>
    <property type="molecule type" value="Genomic_DNA"/>
</dbReference>
<evidence type="ECO:0000313" key="2">
    <source>
        <dbReference type="EMBL" id="NMM03168.1"/>
    </source>
</evidence>
<reference evidence="2 3" key="1">
    <citation type="submission" date="2020-04" db="EMBL/GenBank/DDBJ databases">
        <title>Paraburkholderia sp. RP-4-7 isolated from soil.</title>
        <authorList>
            <person name="Dahal R.H."/>
        </authorList>
    </citation>
    <scope>NUCLEOTIDE SEQUENCE [LARGE SCALE GENOMIC DNA]</scope>
    <source>
        <strain evidence="2 3">RP-4-7</strain>
    </source>
</reference>
<feature type="compositionally biased region" description="Pro residues" evidence="1">
    <location>
        <begin position="24"/>
        <end position="38"/>
    </location>
</feature>
<feature type="region of interest" description="Disordered" evidence="1">
    <location>
        <begin position="123"/>
        <end position="162"/>
    </location>
</feature>
<organism evidence="2 3">
    <name type="scientific">Paraburkholderia polaris</name>
    <dbReference type="NCBI Taxonomy" id="2728848"/>
    <lineage>
        <taxon>Bacteria</taxon>
        <taxon>Pseudomonadati</taxon>
        <taxon>Pseudomonadota</taxon>
        <taxon>Betaproteobacteria</taxon>
        <taxon>Burkholderiales</taxon>
        <taxon>Burkholderiaceae</taxon>
        <taxon>Paraburkholderia</taxon>
    </lineage>
</organism>
<name>A0A848ILH5_9BURK</name>
<gene>
    <name evidence="2" type="ORF">HHL24_35350</name>
</gene>
<sequence length="270" mass="30153">MLNFFSRAFDAFCDYGQPVRAAPPHQPGPKQPPPAPIRPPEEDFVAVGQGAANETFVTIRDVMHLFVQEADYVVHFEQEFDVVVSDTPVGKKLLPELCPRWHEKQVHHCSLKEAILNVIRRKDPPAVQPKPDVAVPKPQRVPETAAVAKAEPSPTSKAAAEEGDGRYDYAGLITAWGEEKFPRRNAAEGTEKFYTSFAIRLETSSGKEKIVQGEGLKDAITQCGCALGDRVGVKRLRKEKVQAFDRHGTARMKDGQPVYFDKWIWSIKHI</sequence>
<protein>
    <submittedName>
        <fullName evidence="2">Uncharacterized protein</fullName>
    </submittedName>
</protein>
<dbReference type="AlphaFoldDB" id="A0A848ILH5"/>
<dbReference type="Proteomes" id="UP000544134">
    <property type="component" value="Unassembled WGS sequence"/>
</dbReference>
<comment type="caution">
    <text evidence="2">The sequence shown here is derived from an EMBL/GenBank/DDBJ whole genome shotgun (WGS) entry which is preliminary data.</text>
</comment>
<accession>A0A848ILH5</accession>
<evidence type="ECO:0000313" key="3">
    <source>
        <dbReference type="Proteomes" id="UP000544134"/>
    </source>
</evidence>
<feature type="region of interest" description="Disordered" evidence="1">
    <location>
        <begin position="20"/>
        <end position="40"/>
    </location>
</feature>
<keyword evidence="3" id="KW-1185">Reference proteome</keyword>
<evidence type="ECO:0000256" key="1">
    <source>
        <dbReference type="SAM" id="MobiDB-lite"/>
    </source>
</evidence>